<dbReference type="Proteomes" id="UP000307749">
    <property type="component" value="Unassembled WGS sequence"/>
</dbReference>
<proteinExistence type="predicted"/>
<keyword evidence="3" id="KW-1185">Reference proteome</keyword>
<dbReference type="AlphaFoldDB" id="A0A4S3KNX9"/>
<feature type="transmembrane region" description="Helical" evidence="1">
    <location>
        <begin position="42"/>
        <end position="75"/>
    </location>
</feature>
<protein>
    <submittedName>
        <fullName evidence="2">Uncharacterized protein</fullName>
    </submittedName>
</protein>
<comment type="caution">
    <text evidence="2">The sequence shown here is derived from an EMBL/GenBank/DDBJ whole genome shotgun (WGS) entry which is preliminary data.</text>
</comment>
<gene>
    <name evidence="2" type="ORF">B1806_07395</name>
</gene>
<sequence>MGLGLLSLLVLAGLSELGVQIVCRLSEGIWRLDLLADFAKGLAWVIANSILLAIGWVLISASGLLLAGIGTLMLALARRLRTLLPAGKSAQRRTPTYRRKAYMTRTPRVWTGLPIQGDPARFVQGIKVSMGSIFGPPLDLRQPSRGLHKQ</sequence>
<accession>A0A4S3KNX9</accession>
<evidence type="ECO:0000313" key="3">
    <source>
        <dbReference type="Proteomes" id="UP000307749"/>
    </source>
</evidence>
<evidence type="ECO:0000256" key="1">
    <source>
        <dbReference type="SAM" id="Phobius"/>
    </source>
</evidence>
<dbReference type="STRING" id="993689.GCA_002077135_01000"/>
<keyword evidence="1" id="KW-0812">Transmembrane</keyword>
<keyword evidence="1" id="KW-0472">Membrane</keyword>
<reference evidence="2 3" key="1">
    <citation type="submission" date="2017-02" db="EMBL/GenBank/DDBJ databases">
        <title>Whole genome sequencing of Metallibacterium scheffleri DSM 24874 (T).</title>
        <authorList>
            <person name="Kumar S."/>
            <person name="Patil P."/>
            <person name="Patil P.B."/>
        </authorList>
    </citation>
    <scope>NUCLEOTIDE SEQUENCE [LARGE SCALE GENOMIC DNA]</scope>
    <source>
        <strain evidence="2 3">DSM 24874</strain>
    </source>
</reference>
<dbReference type="RefSeq" id="WP_081126345.1">
    <property type="nucleotide sequence ID" value="NZ_LDOS01000001.1"/>
</dbReference>
<keyword evidence="1" id="KW-1133">Transmembrane helix</keyword>
<organism evidence="2 3">
    <name type="scientific">Metallibacterium scheffleri</name>
    <dbReference type="NCBI Taxonomy" id="993689"/>
    <lineage>
        <taxon>Bacteria</taxon>
        <taxon>Pseudomonadati</taxon>
        <taxon>Pseudomonadota</taxon>
        <taxon>Gammaproteobacteria</taxon>
        <taxon>Lysobacterales</taxon>
        <taxon>Rhodanobacteraceae</taxon>
        <taxon>Metallibacterium</taxon>
    </lineage>
</organism>
<evidence type="ECO:0000313" key="2">
    <source>
        <dbReference type="EMBL" id="THD10673.1"/>
    </source>
</evidence>
<name>A0A4S3KNX9_9GAMM</name>
<dbReference type="EMBL" id="MWQO01000023">
    <property type="protein sequence ID" value="THD10673.1"/>
    <property type="molecule type" value="Genomic_DNA"/>
</dbReference>